<reference evidence="1 2" key="1">
    <citation type="submission" date="2015-09" db="EMBL/GenBank/DDBJ databases">
        <authorList>
            <consortium name="Pathogen Informatics"/>
        </authorList>
    </citation>
    <scope>NUCLEOTIDE SEQUENCE [LARGE SCALE GENOMIC DNA]</scope>
    <source>
        <strain evidence="1 2">2789STDY5834846</strain>
    </source>
</reference>
<protein>
    <recommendedName>
        <fullName evidence="3">DUF4858 domain-containing protein</fullName>
    </recommendedName>
</protein>
<dbReference type="AlphaFoldDB" id="A0A174T3I6"/>
<accession>A0A174T3I6</accession>
<dbReference type="Pfam" id="PF16150">
    <property type="entry name" value="DUF4858"/>
    <property type="match status" value="1"/>
</dbReference>
<evidence type="ECO:0000313" key="2">
    <source>
        <dbReference type="Proteomes" id="UP000095606"/>
    </source>
</evidence>
<name>A0A174T3I6_9BACE</name>
<sequence length="285" mass="32631">MRQRLFVSVVFGLLTGGVPCPKRSECVHAQQVYVRNIENRGEKMSELIKRFITATVLCLTALLAYAQEWTKEDSLRLRKLLDSDRELHLNQDVVKQIDFGSAVGTPRMSVEKKWMLPDESLPEALPKPKVVLSLMPYKANTPYNWDPVFQKKIRMDKNTWRGDPHYEMRHQRSYSNWARNPMAGGVRKSLEEIRASGVRFRQLTERANGMMVNSVVMDSPIPLFGGSGVYINGGTIGGLDLMAVFTKNFWDKKGKERRERTLEVLRAYGDSTTVLINRPIEQIAR</sequence>
<evidence type="ECO:0000313" key="1">
    <source>
        <dbReference type="EMBL" id="CUQ02667.1"/>
    </source>
</evidence>
<dbReference type="EMBL" id="CZAE01000023">
    <property type="protein sequence ID" value="CUQ02667.1"/>
    <property type="molecule type" value="Genomic_DNA"/>
</dbReference>
<organism evidence="1 2">
    <name type="scientific">Bacteroides faecis</name>
    <dbReference type="NCBI Taxonomy" id="674529"/>
    <lineage>
        <taxon>Bacteria</taxon>
        <taxon>Pseudomonadati</taxon>
        <taxon>Bacteroidota</taxon>
        <taxon>Bacteroidia</taxon>
        <taxon>Bacteroidales</taxon>
        <taxon>Bacteroidaceae</taxon>
        <taxon>Bacteroides</taxon>
    </lineage>
</organism>
<dbReference type="Proteomes" id="UP000095606">
    <property type="component" value="Unassembled WGS sequence"/>
</dbReference>
<dbReference type="InterPro" id="IPR032338">
    <property type="entry name" value="DUF4858"/>
</dbReference>
<gene>
    <name evidence="1" type="ORF">ERS852461_04012</name>
</gene>
<evidence type="ECO:0008006" key="3">
    <source>
        <dbReference type="Google" id="ProtNLM"/>
    </source>
</evidence>
<proteinExistence type="predicted"/>